<accession>A0A9D1DYV9</accession>
<sequence>MDGFFPVFIPLKGQPVLLIGGGKVALRRAQTLARFGAELTVVAPEILPALTPLARCIRRPFRPEDVRERYRLVIAASSDRAVNRTAGERARALGIPVSVADVKEESTFFFPAVIKGGGVVAGLISEGGQDHRLAVRRAAEIREMLCK</sequence>
<gene>
    <name evidence="7" type="ORF">IAB37_08000</name>
</gene>
<proteinExistence type="predicted"/>
<protein>
    <recommendedName>
        <fullName evidence="2">precorrin-2 dehydrogenase</fullName>
        <ecNumber evidence="2">1.3.1.76</ecNumber>
    </recommendedName>
</protein>
<keyword evidence="5" id="KW-0627">Porphyrin biosynthesis</keyword>
<dbReference type="GO" id="GO:0043115">
    <property type="term" value="F:precorrin-2 dehydrogenase activity"/>
    <property type="evidence" value="ECO:0007669"/>
    <property type="project" value="UniProtKB-EC"/>
</dbReference>
<dbReference type="AlphaFoldDB" id="A0A9D1DYV9"/>
<dbReference type="Proteomes" id="UP000824241">
    <property type="component" value="Unassembled WGS sequence"/>
</dbReference>
<evidence type="ECO:0000256" key="5">
    <source>
        <dbReference type="ARBA" id="ARBA00023244"/>
    </source>
</evidence>
<dbReference type="GO" id="GO:0004325">
    <property type="term" value="F:ferrochelatase activity"/>
    <property type="evidence" value="ECO:0007669"/>
    <property type="project" value="InterPro"/>
</dbReference>
<dbReference type="InterPro" id="IPR036291">
    <property type="entry name" value="NAD(P)-bd_dom_sf"/>
</dbReference>
<evidence type="ECO:0000256" key="1">
    <source>
        <dbReference type="ARBA" id="ARBA00005010"/>
    </source>
</evidence>
<dbReference type="Pfam" id="PF13241">
    <property type="entry name" value="NAD_binding_7"/>
    <property type="match status" value="1"/>
</dbReference>
<dbReference type="Gene3D" id="3.40.50.720">
    <property type="entry name" value="NAD(P)-binding Rossmann-like Domain"/>
    <property type="match status" value="1"/>
</dbReference>
<dbReference type="PANTHER" id="PTHR35330">
    <property type="entry name" value="SIROHEME BIOSYNTHESIS PROTEIN MET8"/>
    <property type="match status" value="1"/>
</dbReference>
<organism evidence="7 8">
    <name type="scientific">Candidatus Faecivivens stercoravium</name>
    <dbReference type="NCBI Taxonomy" id="2840803"/>
    <lineage>
        <taxon>Bacteria</taxon>
        <taxon>Bacillati</taxon>
        <taxon>Bacillota</taxon>
        <taxon>Clostridia</taxon>
        <taxon>Eubacteriales</taxon>
        <taxon>Oscillospiraceae</taxon>
        <taxon>Oscillospiraceae incertae sedis</taxon>
        <taxon>Candidatus Faecivivens</taxon>
    </lineage>
</organism>
<evidence type="ECO:0000256" key="2">
    <source>
        <dbReference type="ARBA" id="ARBA00012400"/>
    </source>
</evidence>
<reference evidence="7" key="2">
    <citation type="journal article" date="2021" name="PeerJ">
        <title>Extensive microbial diversity within the chicken gut microbiome revealed by metagenomics and culture.</title>
        <authorList>
            <person name="Gilroy R."/>
            <person name="Ravi A."/>
            <person name="Getino M."/>
            <person name="Pursley I."/>
            <person name="Horton D.L."/>
            <person name="Alikhan N.F."/>
            <person name="Baker D."/>
            <person name="Gharbi K."/>
            <person name="Hall N."/>
            <person name="Watson M."/>
            <person name="Adriaenssens E.M."/>
            <person name="Foster-Nyarko E."/>
            <person name="Jarju S."/>
            <person name="Secka A."/>
            <person name="Antonio M."/>
            <person name="Oren A."/>
            <person name="Chaudhuri R.R."/>
            <person name="La Ragione R."/>
            <person name="Hildebrand F."/>
            <person name="Pallen M.J."/>
        </authorList>
    </citation>
    <scope>NUCLEOTIDE SEQUENCE</scope>
    <source>
        <strain evidence="7">CHK189-12415</strain>
    </source>
</reference>
<evidence type="ECO:0000256" key="3">
    <source>
        <dbReference type="ARBA" id="ARBA00023002"/>
    </source>
</evidence>
<name>A0A9D1DYV9_9FIRM</name>
<dbReference type="GO" id="GO:0019354">
    <property type="term" value="P:siroheme biosynthetic process"/>
    <property type="evidence" value="ECO:0007669"/>
    <property type="project" value="InterPro"/>
</dbReference>
<evidence type="ECO:0000313" key="7">
    <source>
        <dbReference type="EMBL" id="HIR61498.1"/>
    </source>
</evidence>
<keyword evidence="4" id="KW-0520">NAD</keyword>
<dbReference type="PANTHER" id="PTHR35330:SF1">
    <property type="entry name" value="SIROHEME BIOSYNTHESIS PROTEIN MET8"/>
    <property type="match status" value="1"/>
</dbReference>
<comment type="caution">
    <text evidence="7">The sequence shown here is derived from an EMBL/GenBank/DDBJ whole genome shotgun (WGS) entry which is preliminary data.</text>
</comment>
<keyword evidence="3" id="KW-0560">Oxidoreductase</keyword>
<dbReference type="EMBL" id="DVHA01000258">
    <property type="protein sequence ID" value="HIR61498.1"/>
    <property type="molecule type" value="Genomic_DNA"/>
</dbReference>
<dbReference type="NCBIfam" id="TIGR01470">
    <property type="entry name" value="cysG_Nterm"/>
    <property type="match status" value="1"/>
</dbReference>
<dbReference type="EC" id="1.3.1.76" evidence="2"/>
<dbReference type="InterPro" id="IPR006367">
    <property type="entry name" value="Sirohaem_synthase_N"/>
</dbReference>
<comment type="catalytic activity">
    <reaction evidence="6">
        <text>precorrin-2 + NAD(+) = sirohydrochlorin + NADH + 2 H(+)</text>
        <dbReference type="Rhea" id="RHEA:15613"/>
        <dbReference type="ChEBI" id="CHEBI:15378"/>
        <dbReference type="ChEBI" id="CHEBI:57540"/>
        <dbReference type="ChEBI" id="CHEBI:57945"/>
        <dbReference type="ChEBI" id="CHEBI:58351"/>
        <dbReference type="ChEBI" id="CHEBI:58827"/>
        <dbReference type="EC" id="1.3.1.76"/>
    </reaction>
</comment>
<comment type="pathway">
    <text evidence="1">Porphyrin-containing compound metabolism; siroheme biosynthesis; sirohydrochlorin from precorrin-2: step 1/1.</text>
</comment>
<evidence type="ECO:0000256" key="4">
    <source>
        <dbReference type="ARBA" id="ARBA00023027"/>
    </source>
</evidence>
<evidence type="ECO:0000256" key="6">
    <source>
        <dbReference type="ARBA" id="ARBA00047561"/>
    </source>
</evidence>
<dbReference type="SUPFAM" id="SSF51735">
    <property type="entry name" value="NAD(P)-binding Rossmann-fold domains"/>
    <property type="match status" value="1"/>
</dbReference>
<evidence type="ECO:0000313" key="8">
    <source>
        <dbReference type="Proteomes" id="UP000824241"/>
    </source>
</evidence>
<reference evidence="7" key="1">
    <citation type="submission" date="2020-10" db="EMBL/GenBank/DDBJ databases">
        <authorList>
            <person name="Gilroy R."/>
        </authorList>
    </citation>
    <scope>NUCLEOTIDE SEQUENCE</scope>
    <source>
        <strain evidence="7">CHK189-12415</strain>
    </source>
</reference>
<dbReference type="InterPro" id="IPR028161">
    <property type="entry name" value="Met8-like"/>
</dbReference>